<dbReference type="SUPFAM" id="SSF48452">
    <property type="entry name" value="TPR-like"/>
    <property type="match status" value="1"/>
</dbReference>
<feature type="repeat" description="PPR" evidence="2">
    <location>
        <begin position="241"/>
        <end position="275"/>
    </location>
</feature>
<evidence type="ECO:0000313" key="3">
    <source>
        <dbReference type="Proteomes" id="UP000087171"/>
    </source>
</evidence>
<dbReference type="RefSeq" id="XP_012567468.1">
    <property type="nucleotide sequence ID" value="XM_012712014.2"/>
</dbReference>
<feature type="repeat" description="PPR" evidence="2">
    <location>
        <begin position="311"/>
        <end position="346"/>
    </location>
</feature>
<dbReference type="PANTHER" id="PTHR47942:SF69">
    <property type="entry name" value="PENTACOTRIPEPTIDE-REPEAT REGION OF PRORP DOMAIN-CONTAINING PROTEIN"/>
    <property type="match status" value="1"/>
</dbReference>
<dbReference type="KEGG" id="cam:101502747"/>
<dbReference type="RefSeq" id="XP_012567467.1">
    <property type="nucleotide sequence ID" value="XM_012712013.2"/>
</dbReference>
<dbReference type="Proteomes" id="UP000087171">
    <property type="component" value="Unplaced"/>
</dbReference>
<proteinExistence type="predicted"/>
<feature type="repeat" description="PPR" evidence="2">
    <location>
        <begin position="482"/>
        <end position="516"/>
    </location>
</feature>
<dbReference type="RefSeq" id="XP_012567469.1">
    <property type="nucleotide sequence ID" value="XM_012712015.2"/>
</dbReference>
<dbReference type="OrthoDB" id="185373at2759"/>
<organism evidence="3 4">
    <name type="scientific">Cicer arietinum</name>
    <name type="common">Chickpea</name>
    <name type="synonym">Garbanzo</name>
    <dbReference type="NCBI Taxonomy" id="3827"/>
    <lineage>
        <taxon>Eukaryota</taxon>
        <taxon>Viridiplantae</taxon>
        <taxon>Streptophyta</taxon>
        <taxon>Embryophyta</taxon>
        <taxon>Tracheophyta</taxon>
        <taxon>Spermatophyta</taxon>
        <taxon>Magnoliopsida</taxon>
        <taxon>eudicotyledons</taxon>
        <taxon>Gunneridae</taxon>
        <taxon>Pentapetalae</taxon>
        <taxon>rosids</taxon>
        <taxon>fabids</taxon>
        <taxon>Fabales</taxon>
        <taxon>Fabaceae</taxon>
        <taxon>Papilionoideae</taxon>
        <taxon>50 kb inversion clade</taxon>
        <taxon>NPAAA clade</taxon>
        <taxon>Hologalegina</taxon>
        <taxon>IRL clade</taxon>
        <taxon>Cicereae</taxon>
        <taxon>Cicer</taxon>
    </lineage>
</organism>
<dbReference type="Pfam" id="PF13041">
    <property type="entry name" value="PPR_2"/>
    <property type="match status" value="2"/>
</dbReference>
<evidence type="ECO:0000256" key="1">
    <source>
        <dbReference type="ARBA" id="ARBA00022737"/>
    </source>
</evidence>
<reference evidence="4 5" key="1">
    <citation type="submission" date="2025-04" db="UniProtKB">
        <authorList>
            <consortium name="RefSeq"/>
        </authorList>
    </citation>
    <scope>IDENTIFICATION</scope>
    <source>
        <tissue evidence="4 5">Etiolated seedlings</tissue>
    </source>
</reference>
<evidence type="ECO:0000313" key="4">
    <source>
        <dbReference type="RefSeq" id="XP_012567467.1"/>
    </source>
</evidence>
<accession>A0A1S3DVE7</accession>
<evidence type="ECO:0000313" key="6">
    <source>
        <dbReference type="RefSeq" id="XP_012567469.1"/>
    </source>
</evidence>
<dbReference type="Pfam" id="PF01535">
    <property type="entry name" value="PPR"/>
    <property type="match status" value="4"/>
</dbReference>
<dbReference type="Gene3D" id="1.25.40.10">
    <property type="entry name" value="Tetratricopeptide repeat domain"/>
    <property type="match status" value="4"/>
</dbReference>
<feature type="repeat" description="PPR" evidence="2">
    <location>
        <begin position="276"/>
        <end position="310"/>
    </location>
</feature>
<sequence>MNTNLSNALRPQHRFFLTTFITMITTQTHTLQIPINKKNNSSDLITLSIFLWSSKHRCHYSLDLDRIVPVLHRLTHRYKTPQTILSNLQSIGSLNFPNTNTNRNPNTFLLLLRIIHRAGDHIMLIDTFHHMVQSHGFVPDTFSRNLLMDSLFRTSRSQIAFSVFQHTSSPNFFTFNIAVFHLSNLNYFSDVVNVLRQMLRLGYYPNDVTVNAVMNLFCKVNALSQACQLLGLMVGLGIELSVNVWTVLIHTCCKLRRLDVAIDLFHNMIRTSCSPSVVTYTALFKAFMESNMVNDALHLLNDMLSVGLVPDLVFYNVLIDCFSKLGRYEDAIQAFLCLSEQKNIKPDSYTFTSLLSTIYLSRRFRLLPKIVRVCRHIDIDLVFYNALLSFYVKVGYPSYALGLYKRIIDEGLEPDKHSVAGLISALCAKKRINEAVNVYRGVVMKADAHIHTLITTELIKAGKYHMAAGVFRLAAVKEYPLDRVAFAIVISALVRSGRTLEANMLYDQLKDNGLEPNAQIFNMMLFSWCKEKDLQMIKQLLKEMIDARIELCDRNFLNLCKFPCSLSLLAEMRDLGLLSAKTLHALSFERHAESVKEKYKHCAEVDAEWNLVLDSSSSEDMSDVAVSVC</sequence>
<protein>
    <submittedName>
        <fullName evidence="4 5">Pentatricopeptide repeat-containing protein At1g16830</fullName>
    </submittedName>
</protein>
<feature type="repeat" description="PPR" evidence="2">
    <location>
        <begin position="380"/>
        <end position="414"/>
    </location>
</feature>
<dbReference type="InterPro" id="IPR051222">
    <property type="entry name" value="PPR/CCM1_RNA-binding"/>
</dbReference>
<evidence type="ECO:0000313" key="5">
    <source>
        <dbReference type="RefSeq" id="XP_012567468.1"/>
    </source>
</evidence>
<dbReference type="AlphaFoldDB" id="A0A1S3DVE7"/>
<dbReference type="RefSeq" id="XP_012567471.1">
    <property type="nucleotide sequence ID" value="XM_012712017.2"/>
</dbReference>
<feature type="repeat" description="PPR" evidence="2">
    <location>
        <begin position="206"/>
        <end position="240"/>
    </location>
</feature>
<dbReference type="PROSITE" id="PS51375">
    <property type="entry name" value="PPR"/>
    <property type="match status" value="7"/>
</dbReference>
<dbReference type="RefSeq" id="XP_027186824.1">
    <property type="nucleotide sequence ID" value="XM_027331023.1"/>
</dbReference>
<evidence type="ECO:0000313" key="9">
    <source>
        <dbReference type="RefSeq" id="XP_027186825.1"/>
    </source>
</evidence>
<keyword evidence="1" id="KW-0677">Repeat</keyword>
<dbReference type="GeneID" id="101502747"/>
<dbReference type="PANTHER" id="PTHR47942">
    <property type="entry name" value="TETRATRICOPEPTIDE REPEAT (TPR)-LIKE SUPERFAMILY PROTEIN-RELATED"/>
    <property type="match status" value="1"/>
</dbReference>
<dbReference type="RefSeq" id="XP_073222836.1">
    <property type="nucleotide sequence ID" value="XM_073366735.1"/>
</dbReference>
<gene>
    <name evidence="4 5 6 7 8 9" type="primary">LOC101502747</name>
</gene>
<dbReference type="InterPro" id="IPR002885">
    <property type="entry name" value="PPR_rpt"/>
</dbReference>
<feature type="repeat" description="PPR" evidence="2">
    <location>
        <begin position="517"/>
        <end position="551"/>
    </location>
</feature>
<dbReference type="RefSeq" id="XP_073222835.1">
    <property type="nucleotide sequence ID" value="XM_073366734.1"/>
</dbReference>
<name>A0A1S3DVE7_CICAR</name>
<dbReference type="RefSeq" id="XP_027186825.1">
    <property type="nucleotide sequence ID" value="XM_027331024.1"/>
</dbReference>
<keyword evidence="3" id="KW-1185">Reference proteome</keyword>
<evidence type="ECO:0000313" key="8">
    <source>
        <dbReference type="RefSeq" id="XP_027186824.1"/>
    </source>
</evidence>
<evidence type="ECO:0000313" key="7">
    <source>
        <dbReference type="RefSeq" id="XP_012567471.1"/>
    </source>
</evidence>
<dbReference type="InterPro" id="IPR011990">
    <property type="entry name" value="TPR-like_helical_dom_sf"/>
</dbReference>
<evidence type="ECO:0000256" key="2">
    <source>
        <dbReference type="PROSITE-ProRule" id="PRU00708"/>
    </source>
</evidence>
<dbReference type="NCBIfam" id="TIGR00756">
    <property type="entry name" value="PPR"/>
    <property type="match status" value="5"/>
</dbReference>